<evidence type="ECO:0000313" key="14">
    <source>
        <dbReference type="Proteomes" id="UP000008792"/>
    </source>
</evidence>
<dbReference type="GO" id="GO:0008270">
    <property type="term" value="F:zinc ion binding"/>
    <property type="evidence" value="ECO:0007669"/>
    <property type="project" value="UniProtKB-KW"/>
</dbReference>
<keyword evidence="14" id="KW-1185">Reference proteome</keyword>
<feature type="domain" description="C2H2-type" evidence="12">
    <location>
        <begin position="193"/>
        <end position="220"/>
    </location>
</feature>
<dbReference type="InterPro" id="IPR036236">
    <property type="entry name" value="Znf_C2H2_sf"/>
</dbReference>
<dbReference type="Proteomes" id="UP000008792">
    <property type="component" value="Unassembled WGS sequence"/>
</dbReference>
<evidence type="ECO:0000256" key="9">
    <source>
        <dbReference type="ARBA" id="ARBA00023163"/>
    </source>
</evidence>
<dbReference type="FunFam" id="3.30.160.60:FF:001370">
    <property type="entry name" value="Zinc finger protein"/>
    <property type="match status" value="1"/>
</dbReference>
<evidence type="ECO:0000313" key="13">
    <source>
        <dbReference type="EMBL" id="EDW60504.2"/>
    </source>
</evidence>
<dbReference type="PANTHER" id="PTHR24379">
    <property type="entry name" value="KRAB AND ZINC FINGER DOMAIN-CONTAINING"/>
    <property type="match status" value="1"/>
</dbReference>
<dbReference type="PROSITE" id="PS50157">
    <property type="entry name" value="ZINC_FINGER_C2H2_2"/>
    <property type="match status" value="4"/>
</dbReference>
<evidence type="ECO:0000256" key="5">
    <source>
        <dbReference type="ARBA" id="ARBA00022771"/>
    </source>
</evidence>
<dbReference type="GO" id="GO:0003690">
    <property type="term" value="F:double-stranded DNA binding"/>
    <property type="evidence" value="ECO:0007669"/>
    <property type="project" value="UniProtKB-ARBA"/>
</dbReference>
<sequence>MLHTKPELMLGFIDLLRQNEYLWREEYKNGDFAAERLESAQQISEGLEERFNVTLKPRVISHSVCRLLKWFQRQHALCSSNRSFRCRHQSYYDQLLQFVPTHNIHVMNCDECKRKFYNEEQLRRHKYRAHGGRIPYVCDVCHMGFSHASKLRMHRARHHEKPKRWQCTLCSYCAPNKWDLSVHLPTHSGERNYTCELCGVSTKSSSSLAVHRRTHSVLKINCPYCPKKYRENYLVNCHIKKMHAAELEQEQELEHAVIGDTT</sequence>
<dbReference type="AlphaFoldDB" id="B4LJC4"/>
<reference evidence="13 14" key="1">
    <citation type="journal article" date="2007" name="Nature">
        <title>Evolution of genes and genomes on the Drosophila phylogeny.</title>
        <authorList>
            <consortium name="Drosophila 12 Genomes Consortium"/>
            <person name="Clark A.G."/>
            <person name="Eisen M.B."/>
            <person name="Smith D.R."/>
            <person name="Bergman C.M."/>
            <person name="Oliver B."/>
            <person name="Markow T.A."/>
            <person name="Kaufman T.C."/>
            <person name="Kellis M."/>
            <person name="Gelbart W."/>
            <person name="Iyer V.N."/>
            <person name="Pollard D.A."/>
            <person name="Sackton T.B."/>
            <person name="Larracuente A.M."/>
            <person name="Singh N.D."/>
            <person name="Abad J.P."/>
            <person name="Abt D.N."/>
            <person name="Adryan B."/>
            <person name="Aguade M."/>
            <person name="Akashi H."/>
            <person name="Anderson W.W."/>
            <person name="Aquadro C.F."/>
            <person name="Ardell D.H."/>
            <person name="Arguello R."/>
            <person name="Artieri C.G."/>
            <person name="Barbash D.A."/>
            <person name="Barker D."/>
            <person name="Barsanti P."/>
            <person name="Batterham P."/>
            <person name="Batzoglou S."/>
            <person name="Begun D."/>
            <person name="Bhutkar A."/>
            <person name="Blanco E."/>
            <person name="Bosak S.A."/>
            <person name="Bradley R.K."/>
            <person name="Brand A.D."/>
            <person name="Brent M.R."/>
            <person name="Brooks A.N."/>
            <person name="Brown R.H."/>
            <person name="Butlin R.K."/>
            <person name="Caggese C."/>
            <person name="Calvi B.R."/>
            <person name="Bernardo de Carvalho A."/>
            <person name="Caspi A."/>
            <person name="Castrezana S."/>
            <person name="Celniker S.E."/>
            <person name="Chang J.L."/>
            <person name="Chapple C."/>
            <person name="Chatterji S."/>
            <person name="Chinwalla A."/>
            <person name="Civetta A."/>
            <person name="Clifton S.W."/>
            <person name="Comeron J.M."/>
            <person name="Costello J.C."/>
            <person name="Coyne J.A."/>
            <person name="Daub J."/>
            <person name="David R.G."/>
            <person name="Delcher A.L."/>
            <person name="Delehaunty K."/>
            <person name="Do C.B."/>
            <person name="Ebling H."/>
            <person name="Edwards K."/>
            <person name="Eickbush T."/>
            <person name="Evans J.D."/>
            <person name="Filipski A."/>
            <person name="Findeiss S."/>
            <person name="Freyhult E."/>
            <person name="Fulton L."/>
            <person name="Fulton R."/>
            <person name="Garcia A.C."/>
            <person name="Gardiner A."/>
            <person name="Garfield D.A."/>
            <person name="Garvin B.E."/>
            <person name="Gibson G."/>
            <person name="Gilbert D."/>
            <person name="Gnerre S."/>
            <person name="Godfrey J."/>
            <person name="Good R."/>
            <person name="Gotea V."/>
            <person name="Gravely B."/>
            <person name="Greenberg A.J."/>
            <person name="Griffiths-Jones S."/>
            <person name="Gross S."/>
            <person name="Guigo R."/>
            <person name="Gustafson E.A."/>
            <person name="Haerty W."/>
            <person name="Hahn M.W."/>
            <person name="Halligan D.L."/>
            <person name="Halpern A.L."/>
            <person name="Halter G.M."/>
            <person name="Han M.V."/>
            <person name="Heger A."/>
            <person name="Hillier L."/>
            <person name="Hinrichs A.S."/>
            <person name="Holmes I."/>
            <person name="Hoskins R.A."/>
            <person name="Hubisz M.J."/>
            <person name="Hultmark D."/>
            <person name="Huntley M.A."/>
            <person name="Jaffe D.B."/>
            <person name="Jagadeeshan S."/>
            <person name="Jeck W.R."/>
            <person name="Johnson J."/>
            <person name="Jones C.D."/>
            <person name="Jordan W.C."/>
            <person name="Karpen G.H."/>
            <person name="Kataoka E."/>
            <person name="Keightley P.D."/>
            <person name="Kheradpour P."/>
            <person name="Kirkness E.F."/>
            <person name="Koerich L.B."/>
            <person name="Kristiansen K."/>
            <person name="Kudrna D."/>
            <person name="Kulathinal R.J."/>
            <person name="Kumar S."/>
            <person name="Kwok R."/>
            <person name="Lander E."/>
            <person name="Langley C.H."/>
            <person name="Lapoint R."/>
            <person name="Lazzaro B.P."/>
            <person name="Lee S.J."/>
            <person name="Levesque L."/>
            <person name="Li R."/>
            <person name="Lin C.F."/>
            <person name="Lin M.F."/>
            <person name="Lindblad-Toh K."/>
            <person name="Llopart A."/>
            <person name="Long M."/>
            <person name="Low L."/>
            <person name="Lozovsky E."/>
            <person name="Lu J."/>
            <person name="Luo M."/>
            <person name="Machado C.A."/>
            <person name="Makalowski W."/>
            <person name="Marzo M."/>
            <person name="Matsuda M."/>
            <person name="Matzkin L."/>
            <person name="McAllister B."/>
            <person name="McBride C.S."/>
            <person name="McKernan B."/>
            <person name="McKernan K."/>
            <person name="Mendez-Lago M."/>
            <person name="Minx P."/>
            <person name="Mollenhauer M.U."/>
            <person name="Montooth K."/>
            <person name="Mount S.M."/>
            <person name="Mu X."/>
            <person name="Myers E."/>
            <person name="Negre B."/>
            <person name="Newfeld S."/>
            <person name="Nielsen R."/>
            <person name="Noor M.A."/>
            <person name="O'Grady P."/>
            <person name="Pachter L."/>
            <person name="Papaceit M."/>
            <person name="Parisi M.J."/>
            <person name="Parisi M."/>
            <person name="Parts L."/>
            <person name="Pedersen J.S."/>
            <person name="Pesole G."/>
            <person name="Phillippy A.M."/>
            <person name="Ponting C.P."/>
            <person name="Pop M."/>
            <person name="Porcelli D."/>
            <person name="Powell J.R."/>
            <person name="Prohaska S."/>
            <person name="Pruitt K."/>
            <person name="Puig M."/>
            <person name="Quesneville H."/>
            <person name="Ram K.R."/>
            <person name="Rand D."/>
            <person name="Rasmussen M.D."/>
            <person name="Reed L.K."/>
            <person name="Reenan R."/>
            <person name="Reily A."/>
            <person name="Remington K.A."/>
            <person name="Rieger T.T."/>
            <person name="Ritchie M.G."/>
            <person name="Robin C."/>
            <person name="Rogers Y.H."/>
            <person name="Rohde C."/>
            <person name="Rozas J."/>
            <person name="Rubenfield M.J."/>
            <person name="Ruiz A."/>
            <person name="Russo S."/>
            <person name="Salzberg S.L."/>
            <person name="Sanchez-Gracia A."/>
            <person name="Saranga D.J."/>
            <person name="Sato H."/>
            <person name="Schaeffer S.W."/>
            <person name="Schatz M.C."/>
            <person name="Schlenke T."/>
            <person name="Schwartz R."/>
            <person name="Segarra C."/>
            <person name="Singh R.S."/>
            <person name="Sirot L."/>
            <person name="Sirota M."/>
            <person name="Sisneros N.B."/>
            <person name="Smith C.D."/>
            <person name="Smith T.F."/>
            <person name="Spieth J."/>
            <person name="Stage D.E."/>
            <person name="Stark A."/>
            <person name="Stephan W."/>
            <person name="Strausberg R.L."/>
            <person name="Strempel S."/>
            <person name="Sturgill D."/>
            <person name="Sutton G."/>
            <person name="Sutton G.G."/>
            <person name="Tao W."/>
            <person name="Teichmann S."/>
            <person name="Tobari Y.N."/>
            <person name="Tomimura Y."/>
            <person name="Tsolas J.M."/>
            <person name="Valente V.L."/>
            <person name="Venter E."/>
            <person name="Venter J.C."/>
            <person name="Vicario S."/>
            <person name="Vieira F.G."/>
            <person name="Vilella A.J."/>
            <person name="Villasante A."/>
            <person name="Walenz B."/>
            <person name="Wang J."/>
            <person name="Wasserman M."/>
            <person name="Watts T."/>
            <person name="Wilson D."/>
            <person name="Wilson R.K."/>
            <person name="Wing R.A."/>
            <person name="Wolfner M.F."/>
            <person name="Wong A."/>
            <person name="Wong G.K."/>
            <person name="Wu C.I."/>
            <person name="Wu G."/>
            <person name="Yamamoto D."/>
            <person name="Yang H.P."/>
            <person name="Yang S.P."/>
            <person name="Yorke J.A."/>
            <person name="Yoshida K."/>
            <person name="Zdobnov E."/>
            <person name="Zhang P."/>
            <person name="Zhang Y."/>
            <person name="Zimin A.V."/>
            <person name="Baldwin J."/>
            <person name="Abdouelleil A."/>
            <person name="Abdulkadir J."/>
            <person name="Abebe A."/>
            <person name="Abera B."/>
            <person name="Abreu J."/>
            <person name="Acer S.C."/>
            <person name="Aftuck L."/>
            <person name="Alexander A."/>
            <person name="An P."/>
            <person name="Anderson E."/>
            <person name="Anderson S."/>
            <person name="Arachi H."/>
            <person name="Azer M."/>
            <person name="Bachantsang P."/>
            <person name="Barry A."/>
            <person name="Bayul T."/>
            <person name="Berlin A."/>
            <person name="Bessette D."/>
            <person name="Bloom T."/>
            <person name="Blye J."/>
            <person name="Boguslavskiy L."/>
            <person name="Bonnet C."/>
            <person name="Boukhgalter B."/>
            <person name="Bourzgui I."/>
            <person name="Brown A."/>
            <person name="Cahill P."/>
            <person name="Channer S."/>
            <person name="Cheshatsang Y."/>
            <person name="Chuda L."/>
            <person name="Citroen M."/>
            <person name="Collymore A."/>
            <person name="Cooke P."/>
            <person name="Costello M."/>
            <person name="D'Aco K."/>
            <person name="Daza R."/>
            <person name="De Haan G."/>
            <person name="DeGray S."/>
            <person name="DeMaso C."/>
            <person name="Dhargay N."/>
            <person name="Dooley K."/>
            <person name="Dooley E."/>
            <person name="Doricent M."/>
            <person name="Dorje P."/>
            <person name="Dorjee K."/>
            <person name="Dupes A."/>
            <person name="Elong R."/>
            <person name="Falk J."/>
            <person name="Farina A."/>
            <person name="Faro S."/>
            <person name="Ferguson D."/>
            <person name="Fisher S."/>
            <person name="Foley C.D."/>
            <person name="Franke A."/>
            <person name="Friedrich D."/>
            <person name="Gadbois L."/>
            <person name="Gearin G."/>
            <person name="Gearin C.R."/>
            <person name="Giannoukos G."/>
            <person name="Goode T."/>
            <person name="Graham J."/>
            <person name="Grandbois E."/>
            <person name="Grewal S."/>
            <person name="Gyaltsen K."/>
            <person name="Hafez N."/>
            <person name="Hagos B."/>
            <person name="Hall J."/>
            <person name="Henson C."/>
            <person name="Hollinger A."/>
            <person name="Honan T."/>
            <person name="Huard M.D."/>
            <person name="Hughes L."/>
            <person name="Hurhula B."/>
            <person name="Husby M.E."/>
            <person name="Kamat A."/>
            <person name="Kanga B."/>
            <person name="Kashin S."/>
            <person name="Khazanovich D."/>
            <person name="Kisner P."/>
            <person name="Lance K."/>
            <person name="Lara M."/>
            <person name="Lee W."/>
            <person name="Lennon N."/>
            <person name="Letendre F."/>
            <person name="LeVine R."/>
            <person name="Lipovsky A."/>
            <person name="Liu X."/>
            <person name="Liu J."/>
            <person name="Liu S."/>
            <person name="Lokyitsang T."/>
            <person name="Lokyitsang Y."/>
            <person name="Lubonja R."/>
            <person name="Lui A."/>
            <person name="MacDonald P."/>
            <person name="Magnisalis V."/>
            <person name="Maru K."/>
            <person name="Matthews C."/>
            <person name="McCusker W."/>
            <person name="McDonough S."/>
            <person name="Mehta T."/>
            <person name="Meldrim J."/>
            <person name="Meneus L."/>
            <person name="Mihai O."/>
            <person name="Mihalev A."/>
            <person name="Mihova T."/>
            <person name="Mittelman R."/>
            <person name="Mlenga V."/>
            <person name="Montmayeur A."/>
            <person name="Mulrain L."/>
            <person name="Navidi A."/>
            <person name="Naylor J."/>
            <person name="Negash T."/>
            <person name="Nguyen T."/>
            <person name="Nguyen N."/>
            <person name="Nicol R."/>
            <person name="Norbu C."/>
            <person name="Norbu N."/>
            <person name="Novod N."/>
            <person name="O'Neill B."/>
            <person name="Osman S."/>
            <person name="Markiewicz E."/>
            <person name="Oyono O.L."/>
            <person name="Patti C."/>
            <person name="Phunkhang P."/>
            <person name="Pierre F."/>
            <person name="Priest M."/>
            <person name="Raghuraman S."/>
            <person name="Rege F."/>
            <person name="Reyes R."/>
            <person name="Rise C."/>
            <person name="Rogov P."/>
            <person name="Ross K."/>
            <person name="Ryan E."/>
            <person name="Settipalli S."/>
            <person name="Shea T."/>
            <person name="Sherpa N."/>
            <person name="Shi L."/>
            <person name="Shih D."/>
            <person name="Sparrow T."/>
            <person name="Spaulding J."/>
            <person name="Stalker J."/>
            <person name="Stange-Thomann N."/>
            <person name="Stavropoulos S."/>
            <person name="Stone C."/>
            <person name="Strader C."/>
            <person name="Tesfaye S."/>
            <person name="Thomson T."/>
            <person name="Thoulutsang Y."/>
            <person name="Thoulutsang D."/>
            <person name="Topham K."/>
            <person name="Topping I."/>
            <person name="Tsamla T."/>
            <person name="Vassiliev H."/>
            <person name="Vo A."/>
            <person name="Wangchuk T."/>
            <person name="Wangdi T."/>
            <person name="Weiand M."/>
            <person name="Wilkinson J."/>
            <person name="Wilson A."/>
            <person name="Yadav S."/>
            <person name="Young G."/>
            <person name="Yu Q."/>
            <person name="Zembek L."/>
            <person name="Zhong D."/>
            <person name="Zimmer A."/>
            <person name="Zwirko Z."/>
            <person name="Jaffe D.B."/>
            <person name="Alvarez P."/>
            <person name="Brockman W."/>
            <person name="Butler J."/>
            <person name="Chin C."/>
            <person name="Gnerre S."/>
            <person name="Grabherr M."/>
            <person name="Kleber M."/>
            <person name="Mauceli E."/>
            <person name="MacCallum I."/>
        </authorList>
    </citation>
    <scope>NUCLEOTIDE SEQUENCE [LARGE SCALE GENOMIC DNA]</scope>
    <source>
        <strain evidence="14">Tucson 15010-1051.87</strain>
    </source>
</reference>
<protein>
    <recommendedName>
        <fullName evidence="12">C2H2-type domain-containing protein</fullName>
    </recommendedName>
</protein>
<keyword evidence="8" id="KW-0238">DNA-binding</keyword>
<keyword evidence="5 11" id="KW-0863">Zinc-finger</keyword>
<evidence type="ECO:0000256" key="2">
    <source>
        <dbReference type="ARBA" id="ARBA00006991"/>
    </source>
</evidence>
<dbReference type="SUPFAM" id="SSF57667">
    <property type="entry name" value="beta-beta-alpha zinc fingers"/>
    <property type="match status" value="2"/>
</dbReference>
<evidence type="ECO:0000256" key="6">
    <source>
        <dbReference type="ARBA" id="ARBA00022833"/>
    </source>
</evidence>
<evidence type="ECO:0000256" key="10">
    <source>
        <dbReference type="ARBA" id="ARBA00023242"/>
    </source>
</evidence>
<name>B4LJC4_DROVI</name>
<accession>B4LJC4</accession>
<dbReference type="HOGENOM" id="CLU_618591_0_0_1"/>
<organism evidence="13 14">
    <name type="scientific">Drosophila virilis</name>
    <name type="common">Fruit fly</name>
    <dbReference type="NCBI Taxonomy" id="7244"/>
    <lineage>
        <taxon>Eukaryota</taxon>
        <taxon>Metazoa</taxon>
        <taxon>Ecdysozoa</taxon>
        <taxon>Arthropoda</taxon>
        <taxon>Hexapoda</taxon>
        <taxon>Insecta</taxon>
        <taxon>Pterygota</taxon>
        <taxon>Neoptera</taxon>
        <taxon>Endopterygota</taxon>
        <taxon>Diptera</taxon>
        <taxon>Brachycera</taxon>
        <taxon>Muscomorpha</taxon>
        <taxon>Ephydroidea</taxon>
        <taxon>Drosophilidae</taxon>
        <taxon>Drosophila</taxon>
    </lineage>
</organism>
<evidence type="ECO:0000256" key="1">
    <source>
        <dbReference type="ARBA" id="ARBA00004123"/>
    </source>
</evidence>
<feature type="domain" description="C2H2-type" evidence="12">
    <location>
        <begin position="107"/>
        <end position="135"/>
    </location>
</feature>
<dbReference type="FunCoup" id="B4LJC4">
    <property type="interactions" value="251"/>
</dbReference>
<keyword evidence="9" id="KW-0804">Transcription</keyword>
<evidence type="ECO:0000256" key="3">
    <source>
        <dbReference type="ARBA" id="ARBA00022723"/>
    </source>
</evidence>
<dbReference type="SMART" id="SM00355">
    <property type="entry name" value="ZnF_C2H2"/>
    <property type="match status" value="5"/>
</dbReference>
<keyword evidence="4" id="KW-0677">Repeat</keyword>
<dbReference type="Gene3D" id="3.30.160.60">
    <property type="entry name" value="Classic Zinc Finger"/>
    <property type="match status" value="2"/>
</dbReference>
<dbReference type="InterPro" id="IPR013087">
    <property type="entry name" value="Znf_C2H2_type"/>
</dbReference>
<keyword evidence="3" id="KW-0479">Metal-binding</keyword>
<keyword evidence="7" id="KW-0805">Transcription regulation</keyword>
<feature type="domain" description="C2H2-type" evidence="12">
    <location>
        <begin position="165"/>
        <end position="192"/>
    </location>
</feature>
<comment type="similarity">
    <text evidence="2">Belongs to the krueppel C2H2-type zinc-finger protein family.</text>
</comment>
<dbReference type="EMBL" id="CH940648">
    <property type="protein sequence ID" value="EDW60504.2"/>
    <property type="molecule type" value="Genomic_DNA"/>
</dbReference>
<dbReference type="InParanoid" id="B4LJC4"/>
<dbReference type="Pfam" id="PF00096">
    <property type="entry name" value="zf-C2H2"/>
    <property type="match status" value="3"/>
</dbReference>
<dbReference type="STRING" id="7244.B4LJC4"/>
<dbReference type="PANTHER" id="PTHR24379:SF121">
    <property type="entry name" value="C2H2-TYPE DOMAIN-CONTAINING PROTEIN"/>
    <property type="match status" value="1"/>
</dbReference>
<evidence type="ECO:0000259" key="12">
    <source>
        <dbReference type="PROSITE" id="PS50157"/>
    </source>
</evidence>
<evidence type="ECO:0000256" key="4">
    <source>
        <dbReference type="ARBA" id="ARBA00022737"/>
    </source>
</evidence>
<dbReference type="OrthoDB" id="3437960at2759"/>
<evidence type="ECO:0000256" key="7">
    <source>
        <dbReference type="ARBA" id="ARBA00023015"/>
    </source>
</evidence>
<evidence type="ECO:0000256" key="11">
    <source>
        <dbReference type="PROSITE-ProRule" id="PRU00042"/>
    </source>
</evidence>
<evidence type="ECO:0000256" key="8">
    <source>
        <dbReference type="ARBA" id="ARBA00023125"/>
    </source>
</evidence>
<keyword evidence="10" id="KW-0539">Nucleus</keyword>
<keyword evidence="6" id="KW-0862">Zinc</keyword>
<feature type="domain" description="C2H2-type" evidence="12">
    <location>
        <begin position="136"/>
        <end position="164"/>
    </location>
</feature>
<dbReference type="GO" id="GO:0005634">
    <property type="term" value="C:nucleus"/>
    <property type="evidence" value="ECO:0007669"/>
    <property type="project" value="UniProtKB-SubCell"/>
</dbReference>
<comment type="subcellular location">
    <subcellularLocation>
        <location evidence="1">Nucleus</location>
    </subcellularLocation>
</comment>
<dbReference type="PROSITE" id="PS00028">
    <property type="entry name" value="ZINC_FINGER_C2H2_1"/>
    <property type="match status" value="3"/>
</dbReference>
<gene>
    <name evidence="13" type="primary">Dvir\GJ20823</name>
    <name evidence="13" type="ORF">Dvir_GJ20823</name>
</gene>
<dbReference type="SMR" id="B4LJC4"/>
<proteinExistence type="inferred from homology"/>
<dbReference type="eggNOG" id="KOG1721">
    <property type="taxonomic scope" value="Eukaryota"/>
</dbReference>